<feature type="coiled-coil region" evidence="1">
    <location>
        <begin position="242"/>
        <end position="353"/>
    </location>
</feature>
<feature type="coiled-coil region" evidence="1">
    <location>
        <begin position="95"/>
        <end position="211"/>
    </location>
</feature>
<name>A0A6A2ZCW6_HIBSY</name>
<comment type="caution">
    <text evidence="2">The sequence shown here is derived from an EMBL/GenBank/DDBJ whole genome shotgun (WGS) entry which is preliminary data.</text>
</comment>
<organism evidence="2 3">
    <name type="scientific">Hibiscus syriacus</name>
    <name type="common">Rose of Sharon</name>
    <dbReference type="NCBI Taxonomy" id="106335"/>
    <lineage>
        <taxon>Eukaryota</taxon>
        <taxon>Viridiplantae</taxon>
        <taxon>Streptophyta</taxon>
        <taxon>Embryophyta</taxon>
        <taxon>Tracheophyta</taxon>
        <taxon>Spermatophyta</taxon>
        <taxon>Magnoliopsida</taxon>
        <taxon>eudicotyledons</taxon>
        <taxon>Gunneridae</taxon>
        <taxon>Pentapetalae</taxon>
        <taxon>rosids</taxon>
        <taxon>malvids</taxon>
        <taxon>Malvales</taxon>
        <taxon>Malvaceae</taxon>
        <taxon>Malvoideae</taxon>
        <taxon>Hibiscus</taxon>
    </lineage>
</organism>
<proteinExistence type="predicted"/>
<reference evidence="2" key="1">
    <citation type="submission" date="2019-09" db="EMBL/GenBank/DDBJ databases">
        <title>Draft genome information of white flower Hibiscus syriacus.</title>
        <authorList>
            <person name="Kim Y.-M."/>
        </authorList>
    </citation>
    <scope>NUCLEOTIDE SEQUENCE [LARGE SCALE GENOMIC DNA]</scope>
    <source>
        <strain evidence="2">YM2019G1</strain>
    </source>
</reference>
<dbReference type="InterPro" id="IPR051861">
    <property type="entry name" value="NET_actin-binding_domain"/>
</dbReference>
<keyword evidence="3" id="KW-1185">Reference proteome</keyword>
<accession>A0A6A2ZCW6</accession>
<feature type="coiled-coil region" evidence="1">
    <location>
        <begin position="389"/>
        <end position="423"/>
    </location>
</feature>
<evidence type="ECO:0000313" key="3">
    <source>
        <dbReference type="Proteomes" id="UP000436088"/>
    </source>
</evidence>
<dbReference type="AlphaFoldDB" id="A0A6A2ZCW6"/>
<dbReference type="Proteomes" id="UP000436088">
    <property type="component" value="Unassembled WGS sequence"/>
</dbReference>
<gene>
    <name evidence="2" type="ORF">F3Y22_tig00110954pilonHSYRG00033</name>
</gene>
<evidence type="ECO:0000313" key="2">
    <source>
        <dbReference type="EMBL" id="KAE8688805.1"/>
    </source>
</evidence>
<sequence>MKEKLRMLEEENTERAAKNDNSDLLARIREYEEEMKIANERIQLSEEKITSLKIELQKYEQLSTTRSESLIEESAEMSKPDRIEVNQALELQNKISVLKKENQHVDSKMQALLEELSVTKEMLEGSEKENASLKLEKKQFYEKIQNLQCQLDTAQREIVELKLELAERSSCMEILNEDLETLKFECRRLKIEALLEELSITKEMLEGSEKENASLKLHEKQFYDKIQDLQYLETSRLESRRLKIEVNQALELQNKIGVLEKEKQHVDSKLQALLEELSITKEMLEGSEKENASLKLHEKQFYEKIQDLQCQLDTVQREIAELKLELVESSSCIKVLNEDLETSKSERNVLKSKMYSLEAKLRSREVRIVQMDMHLHQLHMEHVKLLAKAEGAQKLEEELQSKVKELEDEIEKQRVTILEGEESKREAIRQLCFSLEHYRNGYQTLRQAFIGHKRIPVLTT</sequence>
<protein>
    <submittedName>
        <fullName evidence="2">Uncharacterized protein</fullName>
    </submittedName>
</protein>
<dbReference type="EMBL" id="VEPZ02001180">
    <property type="protein sequence ID" value="KAE8688805.1"/>
    <property type="molecule type" value="Genomic_DNA"/>
</dbReference>
<dbReference type="PANTHER" id="PTHR32258:SF3">
    <property type="entry name" value="PROTEIN NETWORKED 4A"/>
    <property type="match status" value="1"/>
</dbReference>
<keyword evidence="1" id="KW-0175">Coiled coil</keyword>
<dbReference type="GO" id="GO:0005774">
    <property type="term" value="C:vacuolar membrane"/>
    <property type="evidence" value="ECO:0007669"/>
    <property type="project" value="TreeGrafter"/>
</dbReference>
<evidence type="ECO:0000256" key="1">
    <source>
        <dbReference type="SAM" id="Coils"/>
    </source>
</evidence>
<feature type="coiled-coil region" evidence="1">
    <location>
        <begin position="14"/>
        <end position="62"/>
    </location>
</feature>
<dbReference type="PANTHER" id="PTHR32258">
    <property type="entry name" value="PROTEIN NETWORKED 4A"/>
    <property type="match status" value="1"/>
</dbReference>
<dbReference type="Gene3D" id="1.10.287.1490">
    <property type="match status" value="1"/>
</dbReference>